<organism evidence="3">
    <name type="scientific">Mycobacterium sp. (strain MCS)</name>
    <dbReference type="NCBI Taxonomy" id="164756"/>
    <lineage>
        <taxon>Bacteria</taxon>
        <taxon>Bacillati</taxon>
        <taxon>Actinomycetota</taxon>
        <taxon>Actinomycetes</taxon>
        <taxon>Mycobacteriales</taxon>
        <taxon>Mycobacteriaceae</taxon>
        <taxon>Mycobacterium</taxon>
    </lineage>
</organism>
<evidence type="ECO:0000313" key="3">
    <source>
        <dbReference type="EMBL" id="ABG07576.1"/>
    </source>
</evidence>
<dbReference type="EMBL" id="CP000384">
    <property type="protein sequence ID" value="ABG07576.1"/>
    <property type="molecule type" value="Genomic_DNA"/>
</dbReference>
<proteinExistence type="predicted"/>
<feature type="compositionally biased region" description="Basic and acidic residues" evidence="1">
    <location>
        <begin position="273"/>
        <end position="284"/>
    </location>
</feature>
<gene>
    <name evidence="3" type="ordered locus">Mmcs_1464</name>
</gene>
<keyword evidence="2" id="KW-0812">Transmembrane</keyword>
<dbReference type="AlphaFoldDB" id="A0A5Q5BH21"/>
<evidence type="ECO:0000256" key="2">
    <source>
        <dbReference type="SAM" id="Phobius"/>
    </source>
</evidence>
<accession>A0A5Q5BH21</accession>
<feature type="transmembrane region" description="Helical" evidence="2">
    <location>
        <begin position="155"/>
        <end position="179"/>
    </location>
</feature>
<keyword evidence="2" id="KW-0472">Membrane</keyword>
<feature type="region of interest" description="Disordered" evidence="1">
    <location>
        <begin position="178"/>
        <end position="284"/>
    </location>
</feature>
<feature type="compositionally biased region" description="Basic and acidic residues" evidence="1">
    <location>
        <begin position="191"/>
        <end position="207"/>
    </location>
</feature>
<evidence type="ECO:0000256" key="1">
    <source>
        <dbReference type="SAM" id="MobiDB-lite"/>
    </source>
</evidence>
<feature type="compositionally biased region" description="Basic and acidic residues" evidence="1">
    <location>
        <begin position="227"/>
        <end position="244"/>
    </location>
</feature>
<feature type="transmembrane region" description="Helical" evidence="2">
    <location>
        <begin position="85"/>
        <end position="102"/>
    </location>
</feature>
<feature type="transmembrane region" description="Helical" evidence="2">
    <location>
        <begin position="122"/>
        <end position="143"/>
    </location>
</feature>
<keyword evidence="2" id="KW-1133">Transmembrane helix</keyword>
<reference evidence="3" key="1">
    <citation type="submission" date="2006-06" db="EMBL/GenBank/DDBJ databases">
        <title>Complete sequence of chromosome of Mycobacterium sp. MCS.</title>
        <authorList>
            <consortium name="US DOE Joint Genome Institute"/>
            <person name="Copeland A."/>
            <person name="Lucas S."/>
            <person name="Lapidus A."/>
            <person name="Barry K."/>
            <person name="Detter J.C."/>
            <person name="Glavina del Rio T."/>
            <person name="Hammon N."/>
            <person name="Israni S."/>
            <person name="Dalin E."/>
            <person name="Tice H."/>
            <person name="Pitluck S."/>
            <person name="Martinez M."/>
            <person name="Schmutz J."/>
            <person name="Larimer F."/>
            <person name="Land M."/>
            <person name="Hauser L."/>
            <person name="Kyrpides N."/>
            <person name="Kim E."/>
            <person name="Miller C.D."/>
            <person name="Hughes J.E."/>
            <person name="Anderson A.J."/>
            <person name="Sims R.C."/>
            <person name="Richardson P."/>
        </authorList>
    </citation>
    <scope>NUCLEOTIDE SEQUENCE [LARGE SCALE GENOMIC DNA]</scope>
    <source>
        <strain evidence="3">MCS</strain>
    </source>
</reference>
<name>A0A5Q5BH21_MYCSS</name>
<protein>
    <submittedName>
        <fullName evidence="3">Uncharacterized protein</fullName>
    </submittedName>
</protein>
<sequence length="284" mass="29731">MASRSKGRWLRCHPVYVAPRTAKKTDSRLAARLAALASLGASVIHFAVVPTHWQEWMPAGLFFASFALFQLLWARLVLIRTTTPVLAAGIMLNLGAIALWAVSRTSGAPFGPHAGEAELIQAADLCALLLQIYVVMGASWVWYRGLQGEPVPVFGSALVLMGAFGVVALASTVGVASGLQHGHHSPTSADGGHHRTAPENGHSDHHGTGAGDAPADHHGTSAEPAEGDQHGTSAEHAHNPDSTHESAVPPLVNEPADEPAPPEETPAPPAVTLHDDHGDHDHGD</sequence>
<feature type="transmembrane region" description="Helical" evidence="2">
    <location>
        <begin position="56"/>
        <end position="78"/>
    </location>
</feature>
<feature type="transmembrane region" description="Helical" evidence="2">
    <location>
        <begin position="29"/>
        <end position="50"/>
    </location>
</feature>
<dbReference type="KEGG" id="mmc:Mmcs_1464"/>